<dbReference type="SUPFAM" id="SSF49478">
    <property type="entry name" value="Cna protein B-type domain"/>
    <property type="match status" value="6"/>
</dbReference>
<dbReference type="STRING" id="592026.GCWU0000282_001113"/>
<dbReference type="InterPro" id="IPR051266">
    <property type="entry name" value="CLCR"/>
</dbReference>
<dbReference type="Gene3D" id="3.40.50.410">
    <property type="entry name" value="von Willebrand factor, type A domain"/>
    <property type="match status" value="1"/>
</dbReference>
<dbReference type="PANTHER" id="PTHR10579">
    <property type="entry name" value="CALCIUM-ACTIVATED CHLORIDE CHANNEL REGULATOR"/>
    <property type="match status" value="1"/>
</dbReference>
<feature type="region of interest" description="Disordered" evidence="5">
    <location>
        <begin position="1536"/>
        <end position="1634"/>
    </location>
</feature>
<dbReference type="eggNOG" id="COG4932">
    <property type="taxonomic scope" value="Bacteria"/>
</dbReference>
<evidence type="ECO:0000256" key="6">
    <source>
        <dbReference type="SAM" id="Phobius"/>
    </source>
</evidence>
<dbReference type="Pfam" id="PF21426">
    <property type="entry name" value="GBS104-like_Ig"/>
    <property type="match status" value="1"/>
</dbReference>
<keyword evidence="6" id="KW-1133">Transmembrane helix</keyword>
<dbReference type="Gene3D" id="2.60.40.1140">
    <property type="entry name" value="Collagen-binding surface protein Cna, B-type domain"/>
    <property type="match status" value="5"/>
</dbReference>
<dbReference type="OrthoDB" id="1958148at2"/>
<dbReference type="Pfam" id="PF13519">
    <property type="entry name" value="VWA_2"/>
    <property type="match status" value="1"/>
</dbReference>
<dbReference type="CDD" id="cd00222">
    <property type="entry name" value="CollagenBindB"/>
    <property type="match status" value="3"/>
</dbReference>
<dbReference type="PROSITE" id="PS50234">
    <property type="entry name" value="VWFA"/>
    <property type="match status" value="1"/>
</dbReference>
<feature type="domain" description="VWFA" evidence="7">
    <location>
        <begin position="88"/>
        <end position="341"/>
    </location>
</feature>
<dbReference type="InterPro" id="IPR002035">
    <property type="entry name" value="VWF_A"/>
</dbReference>
<name>V2ZAI2_9FIRM</name>
<feature type="compositionally biased region" description="Polar residues" evidence="5">
    <location>
        <begin position="1561"/>
        <end position="1571"/>
    </location>
</feature>
<dbReference type="PANTHER" id="PTHR10579:SF43">
    <property type="entry name" value="ZINC FINGER (C3HC4-TYPE RING FINGER) FAMILY PROTEIN"/>
    <property type="match status" value="1"/>
</dbReference>
<evidence type="ECO:0000256" key="4">
    <source>
        <dbReference type="ARBA" id="ARBA00023088"/>
    </source>
</evidence>
<dbReference type="CDD" id="cd00198">
    <property type="entry name" value="vWFA"/>
    <property type="match status" value="1"/>
</dbReference>
<dbReference type="RefSeq" id="WP_023353994.1">
    <property type="nucleotide sequence ID" value="NZ_KI535367.1"/>
</dbReference>
<dbReference type="SUPFAM" id="SSF53300">
    <property type="entry name" value="vWA-like"/>
    <property type="match status" value="1"/>
</dbReference>
<dbReference type="EMBL" id="ACIL03000007">
    <property type="protein sequence ID" value="ESL03945.1"/>
    <property type="molecule type" value="Genomic_DNA"/>
</dbReference>
<evidence type="ECO:0000256" key="1">
    <source>
        <dbReference type="ARBA" id="ARBA00022512"/>
    </source>
</evidence>
<keyword evidence="2" id="KW-0964">Secreted</keyword>
<evidence type="ECO:0000256" key="3">
    <source>
        <dbReference type="ARBA" id="ARBA00022729"/>
    </source>
</evidence>
<dbReference type="eggNOG" id="COG2304">
    <property type="taxonomic scope" value="Bacteria"/>
</dbReference>
<evidence type="ECO:0000256" key="5">
    <source>
        <dbReference type="SAM" id="MobiDB-lite"/>
    </source>
</evidence>
<proteinExistence type="predicted"/>
<keyword evidence="1" id="KW-0134">Cell wall</keyword>
<evidence type="ECO:0000256" key="2">
    <source>
        <dbReference type="ARBA" id="ARBA00022525"/>
    </source>
</evidence>
<accession>V2ZAI2</accession>
<feature type="compositionally biased region" description="Acidic residues" evidence="5">
    <location>
        <begin position="1583"/>
        <end position="1597"/>
    </location>
</feature>
<dbReference type="InterPro" id="IPR036465">
    <property type="entry name" value="vWFA_dom_sf"/>
</dbReference>
<keyword evidence="6" id="KW-0812">Transmembrane</keyword>
<keyword evidence="6" id="KW-0472">Membrane</keyword>
<dbReference type="InterPro" id="IPR019931">
    <property type="entry name" value="LPXTG_anchor"/>
</dbReference>
<feature type="domain" description="Gram-positive cocci surface proteins LPxTG" evidence="8">
    <location>
        <begin position="1629"/>
        <end position="1659"/>
    </location>
</feature>
<dbReference type="InterPro" id="IPR008454">
    <property type="entry name" value="Collagen-bd_Cna-like_B-typ_dom"/>
</dbReference>
<feature type="transmembrane region" description="Helical" evidence="6">
    <location>
        <begin position="1636"/>
        <end position="1654"/>
    </location>
</feature>
<evidence type="ECO:0000313" key="10">
    <source>
        <dbReference type="Proteomes" id="UP000018227"/>
    </source>
</evidence>
<evidence type="ECO:0000259" key="7">
    <source>
        <dbReference type="PROSITE" id="PS50234"/>
    </source>
</evidence>
<evidence type="ECO:0000313" key="9">
    <source>
        <dbReference type="EMBL" id="ESL03945.1"/>
    </source>
</evidence>
<comment type="caution">
    <text evidence="9">The sequence shown here is derived from an EMBL/GenBank/DDBJ whole genome shotgun (WGS) entry which is preliminary data.</text>
</comment>
<dbReference type="NCBIfam" id="TIGR01167">
    <property type="entry name" value="LPXTG_anchor"/>
    <property type="match status" value="1"/>
</dbReference>
<dbReference type="PROSITE" id="PS50847">
    <property type="entry name" value="GRAM_POS_ANCHORING"/>
    <property type="match status" value="1"/>
</dbReference>
<dbReference type="HOGENOM" id="CLU_242190_0_0_9"/>
<dbReference type="Pfam" id="PF05738">
    <property type="entry name" value="Cna_B"/>
    <property type="match status" value="5"/>
</dbReference>
<organism evidence="9 10">
    <name type="scientific">Catonella morbi ATCC 51271</name>
    <dbReference type="NCBI Taxonomy" id="592026"/>
    <lineage>
        <taxon>Bacteria</taxon>
        <taxon>Bacillati</taxon>
        <taxon>Bacillota</taxon>
        <taxon>Clostridia</taxon>
        <taxon>Lachnospirales</taxon>
        <taxon>Lachnospiraceae</taxon>
        <taxon>Catonella</taxon>
    </lineage>
</organism>
<sequence>MRSERKMVRSLLARFMVLMMVINLLGGINPSAVKAGPDEYYKNGSEKQENGVTISKKVTRYNAADGTYDIELKVKGSTEVVQNNKILDIVLVMDTSGSMEGKSLENAKKAANNFVDKLLPQNNNVNIGIVSFAEKGEIKSGLTRNVTTLKNAIKGLKADGGTYTQQGLEKAATVLNGAPAEHKKVMVVIGDGEPTYANGEHPNFDKGGFYRIYNPATKKEGYEQWYGNAFKWLGKGYNSAHRNYLVKLINGGFGNGTKERKGWGHVSWPFNLMDDYFENATLKAADTIKNNTEIITVGIDIENNDLAKSIMNKLATSGKYLKAGAVAGELDKILDDIAEKLQKKVSEGVITDNMSEYVNCLVNSVKLSGKSENLSPEISDKSITVRNINLGKDEELIISYKVKLKDNWKDGEFHKANGKTTLLPTKNGQEMDFNVPEIRSDRATTSIVVNKKWVGNKVPDGLNELTLEVIPKTSENYSITVKKDDNWTGKLENLPKYKNGSKIEYNVAEPAGNNYEKIGEITKTESSDGVLTFKVTNKSTEKTSFTVKKDWASTPEELKFDVNVQLYADGKKIDGKTATISNGNTEVTFAGLDKYSPVGNKINYTAKEVGEEGGKLTYGNFNFEVKYETVNGIYKITNKCSNPGNATFAVTLTKIWEGWKGESAKEAKFNFRDGKGNVIPVTLDTNNNVPTQETDKTTWKKTIKLPKYYFDGTEASYNVTEENNNAGFTSDKPNGAPVDANNTNPTFTNKRVLQKITVTKDWGVTPDEFIKEINAVLSGKAGTYEVTETKAINKGGTTAEFEVPTTTPDGAPIEYAAIEEGVNNAGIISIGGKEFKVTYPWKYKIVNTYTGLENDTIKLTIKKKWVGDGRTNAEFEVKDETGNKAANNIILNNDPWSTTIELPKWDKVTGQLKKYTVNEVNLSKAFTSSSESKTENDKIEVTFTNTRIKRWLEVEKKWFGNPAVVANSLANFKLEYLGVNSRQFSLPNNDGSLIQKFNLPVYDLNGNPIEYKISETPVEGFAADATAHTVKLSELLQGETLAIPKKITFTNTELIDITVKKVWDANVPMPEQKSVEAAIFNGATEVDSVKLNEGNGWQHTFTNLPYLENGYTVKETAVNGAEVNDDLKKLYDIVVDKENIKETTTVTIKNSFKLTVPAEDKIKVVKQWMVNPGNKEVTVKVFKKTIGTPAEPSKWVETSDFKKLRGGYVLETDFNKPAAAEDYYVLETAIGGTELTEDEIQNILNSNNLETVQYKIGEYDVLVKEPEDRTFFIKNSNDKKLTELNVEKQWSAHTLARYVQPVKVQLYAETGGVLEAVGSPVELNSAKWKTRFKGLDKYDNNGKEIKYHVAEVAVADEMKNDVTLSDIQNGYKIGKYDVAVDGDGTENIVIRNDVNLVDITARKDWGTVSESNRKPVEFTLYKREGAELKEVTGRTLTGAGGNWTVEFKDQPRADENGEEFTYYVFETKIDGTAVGIDPLAGVGYTVDPITQTILYTTGTINNGKYSVEISVNAVNNKEIVVKNSFTANNSGGIIVPPIPGFDPNPPAPGNNTPAVDVPDDTTPQGNANTDKTNTEADNTGADNADDDGVVEIDEDDTPEGKAKDGADNSSPQGTTDIGEDETPQGRAALPKTGGTAGDFFGIIGLGLIGLGLVFKKRKN</sequence>
<dbReference type="SMART" id="SM00327">
    <property type="entry name" value="VWA"/>
    <property type="match status" value="1"/>
</dbReference>
<keyword evidence="10" id="KW-1185">Reference proteome</keyword>
<protein>
    <submittedName>
        <fullName evidence="9">LPXTG-motif protein cell wall anchor domain protein</fullName>
    </submittedName>
</protein>
<reference evidence="9 10" key="1">
    <citation type="submission" date="2013-06" db="EMBL/GenBank/DDBJ databases">
        <authorList>
            <person name="Weinstock G."/>
            <person name="Sodergren E."/>
            <person name="Clifton S."/>
            <person name="Fulton L."/>
            <person name="Fulton B."/>
            <person name="Courtney L."/>
            <person name="Fronick C."/>
            <person name="Harrison M."/>
            <person name="Strong C."/>
            <person name="Farmer C."/>
            <person name="Delahaunty K."/>
            <person name="Markovic C."/>
            <person name="Hall O."/>
            <person name="Minx P."/>
            <person name="Tomlinson C."/>
            <person name="Mitreva M."/>
            <person name="Nelson J."/>
            <person name="Hou S."/>
            <person name="Wollam A."/>
            <person name="Pepin K.H."/>
            <person name="Johnson M."/>
            <person name="Bhonagiri V."/>
            <person name="Nash W.E."/>
            <person name="Warren W."/>
            <person name="Chinwalla A."/>
            <person name="Mardis E.R."/>
            <person name="Wilson R.K."/>
        </authorList>
    </citation>
    <scope>NUCLEOTIDE SEQUENCE [LARGE SCALE GENOMIC DNA]</scope>
    <source>
        <strain evidence="9 10">ATCC 51271</strain>
    </source>
</reference>
<feature type="compositionally biased region" description="Pro residues" evidence="5">
    <location>
        <begin position="1536"/>
        <end position="1548"/>
    </location>
</feature>
<dbReference type="Proteomes" id="UP000018227">
    <property type="component" value="Unassembled WGS sequence"/>
</dbReference>
<keyword evidence="3" id="KW-0732">Signal</keyword>
<dbReference type="InterPro" id="IPR049319">
    <property type="entry name" value="GBS104-like_Ig"/>
</dbReference>
<evidence type="ECO:0000259" key="8">
    <source>
        <dbReference type="PROSITE" id="PS50847"/>
    </source>
</evidence>
<gene>
    <name evidence="9" type="ORF">GCWU0000282_001113</name>
</gene>
<dbReference type="Gene3D" id="2.60.40.2110">
    <property type="match status" value="1"/>
</dbReference>
<keyword evidence="4" id="KW-0572">Peptidoglycan-anchor</keyword>